<comment type="function">
    <text evidence="1 7">RNaseP catalyzes the removal of the 5'-leader sequence from pre-tRNA to produce the mature 5'-terminus. It can also cleave other RNA substrates such as 4.5S RNA. The protein component plays an auxiliary but essential role in vivo by binding to the 5'-leader sequence and broadening the substrate specificity of the ribozyme.</text>
</comment>
<dbReference type="GO" id="GO:0000049">
    <property type="term" value="F:tRNA binding"/>
    <property type="evidence" value="ECO:0007669"/>
    <property type="project" value="UniProtKB-UniRule"/>
</dbReference>
<dbReference type="InterPro" id="IPR020568">
    <property type="entry name" value="Ribosomal_Su5_D2-typ_SF"/>
</dbReference>
<evidence type="ECO:0000256" key="3">
    <source>
        <dbReference type="ARBA" id="ARBA00022722"/>
    </source>
</evidence>
<dbReference type="PANTHER" id="PTHR33992">
    <property type="entry name" value="RIBONUCLEASE P PROTEIN COMPONENT"/>
    <property type="match status" value="1"/>
</dbReference>
<dbReference type="HAMAP" id="MF_00227">
    <property type="entry name" value="RNase_P"/>
    <property type="match status" value="1"/>
</dbReference>
<evidence type="ECO:0000256" key="2">
    <source>
        <dbReference type="ARBA" id="ARBA00022694"/>
    </source>
</evidence>
<dbReference type="GO" id="GO:0030677">
    <property type="term" value="C:ribonuclease P complex"/>
    <property type="evidence" value="ECO:0007669"/>
    <property type="project" value="TreeGrafter"/>
</dbReference>
<dbReference type="Pfam" id="PF00825">
    <property type="entry name" value="Ribonuclease_P"/>
    <property type="match status" value="1"/>
</dbReference>
<keyword evidence="2 7" id="KW-0819">tRNA processing</keyword>
<proteinExistence type="inferred from homology"/>
<dbReference type="NCBIfam" id="TIGR00188">
    <property type="entry name" value="rnpA"/>
    <property type="match status" value="1"/>
</dbReference>
<dbReference type="InterPro" id="IPR000100">
    <property type="entry name" value="RNase_P"/>
</dbReference>
<dbReference type="InterPro" id="IPR020539">
    <property type="entry name" value="RNase_P_CS"/>
</dbReference>
<dbReference type="InterPro" id="IPR014721">
    <property type="entry name" value="Ribsml_uS5_D2-typ_fold_subgr"/>
</dbReference>
<dbReference type="SUPFAM" id="SSF54211">
    <property type="entry name" value="Ribosomal protein S5 domain 2-like"/>
    <property type="match status" value="1"/>
</dbReference>
<name>A0A1Q5PPP5_9ACTO</name>
<accession>A0A1Q5PPP5</accession>
<dbReference type="Gene3D" id="3.30.230.10">
    <property type="match status" value="1"/>
</dbReference>
<dbReference type="PROSITE" id="PS00648">
    <property type="entry name" value="RIBONUCLEASE_P"/>
    <property type="match status" value="1"/>
</dbReference>
<keyword evidence="6 7" id="KW-0694">RNA-binding</keyword>
<sequence length="150" mass="16419">MLVAVRVAPASAPDVLPRAHRMVKPADFTATYRRGATVATQRIVLHVQADKSLKQPALVGFVVPKKAIPKATGRNLVKRRLRHAMQAELPQLPDGIRVVVRAQAAALDASYQTLVADLHHKLPLGIKRAEAKAERQKPLEQNPGLKEEAQ</sequence>
<dbReference type="GO" id="GO:0004526">
    <property type="term" value="F:ribonuclease P activity"/>
    <property type="evidence" value="ECO:0007669"/>
    <property type="project" value="UniProtKB-UniRule"/>
</dbReference>
<dbReference type="EMBL" id="MQSV01000001">
    <property type="protein sequence ID" value="OKL49420.1"/>
    <property type="molecule type" value="Genomic_DNA"/>
</dbReference>
<evidence type="ECO:0000256" key="5">
    <source>
        <dbReference type="ARBA" id="ARBA00022801"/>
    </source>
</evidence>
<reference evidence="10 11" key="1">
    <citation type="submission" date="2016-11" db="EMBL/GenBank/DDBJ databases">
        <title>Actinomyces gypaetusis sp. nov. isolated from the vulture Gypaetus barbatus in Qinghai Tibet Plateau China.</title>
        <authorList>
            <person name="Meng X."/>
        </authorList>
    </citation>
    <scope>NUCLEOTIDE SEQUENCE [LARGE SCALE GENOMIC DNA]</scope>
    <source>
        <strain evidence="10 11">VUL4_2</strain>
    </source>
</reference>
<evidence type="ECO:0000313" key="10">
    <source>
        <dbReference type="EMBL" id="OKL49420.1"/>
    </source>
</evidence>
<comment type="catalytic activity">
    <reaction evidence="7">
        <text>Endonucleolytic cleavage of RNA, removing 5'-extranucleotides from tRNA precursor.</text>
        <dbReference type="EC" id="3.1.26.5"/>
    </reaction>
</comment>
<organism evidence="10 11">
    <name type="scientific">Boudabousia liubingyangii</name>
    <dbReference type="NCBI Taxonomy" id="1921764"/>
    <lineage>
        <taxon>Bacteria</taxon>
        <taxon>Bacillati</taxon>
        <taxon>Actinomycetota</taxon>
        <taxon>Actinomycetes</taxon>
        <taxon>Actinomycetales</taxon>
        <taxon>Actinomycetaceae</taxon>
        <taxon>Boudabousia</taxon>
    </lineage>
</organism>
<evidence type="ECO:0000256" key="6">
    <source>
        <dbReference type="ARBA" id="ARBA00022884"/>
    </source>
</evidence>
<keyword evidence="5 7" id="KW-0378">Hydrolase</keyword>
<evidence type="ECO:0000256" key="8">
    <source>
        <dbReference type="NCBIfam" id="TIGR00188"/>
    </source>
</evidence>
<dbReference type="Proteomes" id="UP000186785">
    <property type="component" value="Unassembled WGS sequence"/>
</dbReference>
<protein>
    <recommendedName>
        <fullName evidence="7 8">Ribonuclease P protein component</fullName>
        <shortName evidence="7">RNase P protein</shortName>
        <shortName evidence="7">RNaseP protein</shortName>
        <ecNumber evidence="7 8">3.1.26.5</ecNumber>
    </recommendedName>
    <alternativeName>
        <fullName evidence="7">Protein C5</fullName>
    </alternativeName>
</protein>
<dbReference type="PANTHER" id="PTHR33992:SF1">
    <property type="entry name" value="RIBONUCLEASE P PROTEIN COMPONENT"/>
    <property type="match status" value="1"/>
</dbReference>
<evidence type="ECO:0000256" key="1">
    <source>
        <dbReference type="ARBA" id="ARBA00002663"/>
    </source>
</evidence>
<feature type="region of interest" description="Disordered" evidence="9">
    <location>
        <begin position="131"/>
        <end position="150"/>
    </location>
</feature>
<evidence type="ECO:0000256" key="7">
    <source>
        <dbReference type="HAMAP-Rule" id="MF_00227"/>
    </source>
</evidence>
<evidence type="ECO:0000256" key="9">
    <source>
        <dbReference type="SAM" id="MobiDB-lite"/>
    </source>
</evidence>
<dbReference type="GO" id="GO:0001682">
    <property type="term" value="P:tRNA 5'-leader removal"/>
    <property type="evidence" value="ECO:0007669"/>
    <property type="project" value="UniProtKB-UniRule"/>
</dbReference>
<dbReference type="EC" id="3.1.26.5" evidence="7 8"/>
<dbReference type="AlphaFoldDB" id="A0A1Q5PPP5"/>
<comment type="subunit">
    <text evidence="7">Consists of a catalytic RNA component (M1 or rnpB) and a protein subunit.</text>
</comment>
<gene>
    <name evidence="7" type="primary">rnpA</name>
    <name evidence="10" type="ORF">BSR29_00140</name>
</gene>
<keyword evidence="11" id="KW-1185">Reference proteome</keyword>
<dbReference type="GO" id="GO:0042781">
    <property type="term" value="F:3'-tRNA processing endoribonuclease activity"/>
    <property type="evidence" value="ECO:0007669"/>
    <property type="project" value="TreeGrafter"/>
</dbReference>
<comment type="caution">
    <text evidence="10">The sequence shown here is derived from an EMBL/GenBank/DDBJ whole genome shotgun (WGS) entry which is preliminary data.</text>
</comment>
<evidence type="ECO:0000256" key="4">
    <source>
        <dbReference type="ARBA" id="ARBA00022759"/>
    </source>
</evidence>
<comment type="similarity">
    <text evidence="7">Belongs to the RnpA family.</text>
</comment>
<keyword evidence="4 7" id="KW-0255">Endonuclease</keyword>
<evidence type="ECO:0000313" key="11">
    <source>
        <dbReference type="Proteomes" id="UP000186785"/>
    </source>
</evidence>
<keyword evidence="3 7" id="KW-0540">Nuclease</keyword>
<dbReference type="STRING" id="1921764.BSR28_02340"/>